<dbReference type="Pfam" id="PF02754">
    <property type="entry name" value="CCG"/>
    <property type="match status" value="2"/>
</dbReference>
<dbReference type="InterPro" id="IPR004017">
    <property type="entry name" value="Cys_rich_dom"/>
</dbReference>
<reference evidence="7 8" key="1">
    <citation type="submission" date="2017-03" db="EMBL/GenBank/DDBJ databases">
        <title>Sulfur activation and transportation mechanism of thermophilic Archaea Acidianus manzaensis YN-25.</title>
        <authorList>
            <person name="Ma Y."/>
            <person name="Yang Y."/>
            <person name="Xia J."/>
        </authorList>
    </citation>
    <scope>NUCLEOTIDE SEQUENCE [LARGE SCALE GENOMIC DNA]</scope>
    <source>
        <strain evidence="7 8">YN-25</strain>
    </source>
</reference>
<evidence type="ECO:0000256" key="4">
    <source>
        <dbReference type="ARBA" id="ARBA00023004"/>
    </source>
</evidence>
<keyword evidence="1" id="KW-0004">4Fe-4S</keyword>
<keyword evidence="2" id="KW-0479">Metal-binding</keyword>
<keyword evidence="5" id="KW-0411">Iron-sulfur</keyword>
<sequence>MYSLNKDNPDFFNTEKLQSEFIRQASVCHGCRRCFNYCDAFPKMFKLTDGKGPKALSLEDLFDISKDCFHCNLCFVNCPYTPPHEFNMDFPHLMSWAWLYYRSKKGIPLKERFYEMLDYAGLVRPLAKQMVKTLESDDAPELKVSEEGFLSTAKPKEVQNPKAKVVLFHTCLVENFYPEIGNDLIEVYNKLGIEVKTAKFRCCGAPMLDVGDAVTLKNNAEYNFNLLKKFVEEGYDIISPIPTCTLMLTKEYKYILDKDPVKVYDAMEYLLKLKREGKIDIKGDLSKSIFYHTPCHLKYLGVGLPGVQLMRGVKGKIEIADKGCSGIDGGWGLRNYSKAKRIGSKMMEAFSESKADLLVTECPLAGLQIEKASGRKPLHPIQVIKEVMNNSDNSK</sequence>
<dbReference type="PANTHER" id="PTHR32479:SF19">
    <property type="entry name" value="ANAEROBIC GLYCEROL-3-PHOSPHATE DEHYDROGENASE SUBUNIT C"/>
    <property type="match status" value="1"/>
</dbReference>
<dbReference type="Gene3D" id="3.30.70.20">
    <property type="match status" value="1"/>
</dbReference>
<dbReference type="GeneID" id="41589507"/>
<dbReference type="STRING" id="282676.B6F84_01270"/>
<evidence type="ECO:0000256" key="2">
    <source>
        <dbReference type="ARBA" id="ARBA00022723"/>
    </source>
</evidence>
<feature type="domain" description="Cysteine-rich" evidence="6">
    <location>
        <begin position="165"/>
        <end position="248"/>
    </location>
</feature>
<feature type="domain" description="Cysteine-rich" evidence="6">
    <location>
        <begin position="291"/>
        <end position="369"/>
    </location>
</feature>
<dbReference type="AlphaFoldDB" id="A0A1W6JX12"/>
<keyword evidence="3" id="KW-0677">Repeat</keyword>
<evidence type="ECO:0000313" key="8">
    <source>
        <dbReference type="Proteomes" id="UP000193404"/>
    </source>
</evidence>
<dbReference type="GO" id="GO:0051539">
    <property type="term" value="F:4 iron, 4 sulfur cluster binding"/>
    <property type="evidence" value="ECO:0007669"/>
    <property type="project" value="UniProtKB-KW"/>
</dbReference>
<keyword evidence="8" id="KW-1185">Reference proteome</keyword>
<evidence type="ECO:0000256" key="3">
    <source>
        <dbReference type="ARBA" id="ARBA00022737"/>
    </source>
</evidence>
<dbReference type="SUPFAM" id="SSF54862">
    <property type="entry name" value="4Fe-4S ferredoxins"/>
    <property type="match status" value="1"/>
</dbReference>
<evidence type="ECO:0000259" key="6">
    <source>
        <dbReference type="Pfam" id="PF02754"/>
    </source>
</evidence>
<dbReference type="KEGG" id="aman:B6F84_01270"/>
<gene>
    <name evidence="7" type="ORF">B6F84_01270</name>
</gene>
<keyword evidence="4" id="KW-0408">Iron</keyword>
<dbReference type="Proteomes" id="UP000193404">
    <property type="component" value="Chromosome"/>
</dbReference>
<dbReference type="GO" id="GO:0016491">
    <property type="term" value="F:oxidoreductase activity"/>
    <property type="evidence" value="ECO:0007669"/>
    <property type="project" value="UniProtKB-ARBA"/>
</dbReference>
<name>A0A1W6JX12_9CREN</name>
<evidence type="ECO:0000256" key="1">
    <source>
        <dbReference type="ARBA" id="ARBA00022485"/>
    </source>
</evidence>
<dbReference type="PANTHER" id="PTHR32479">
    <property type="entry name" value="GLYCOLATE OXIDASE IRON-SULFUR SUBUNIT"/>
    <property type="match status" value="1"/>
</dbReference>
<evidence type="ECO:0000256" key="5">
    <source>
        <dbReference type="ARBA" id="ARBA00023014"/>
    </source>
</evidence>
<dbReference type="OrthoDB" id="35334at2157"/>
<dbReference type="RefSeq" id="WP_148690538.1">
    <property type="nucleotide sequence ID" value="NZ_CP020477.1"/>
</dbReference>
<protein>
    <submittedName>
        <fullName evidence="7">Glycerol-3-phosphate dehydrogenase</fullName>
    </submittedName>
</protein>
<accession>A0A1W6JX12</accession>
<dbReference type="GO" id="GO:0046872">
    <property type="term" value="F:metal ion binding"/>
    <property type="evidence" value="ECO:0007669"/>
    <property type="project" value="UniProtKB-KW"/>
</dbReference>
<evidence type="ECO:0000313" key="7">
    <source>
        <dbReference type="EMBL" id="ARM74787.1"/>
    </source>
</evidence>
<dbReference type="EMBL" id="CP020477">
    <property type="protein sequence ID" value="ARM74787.1"/>
    <property type="molecule type" value="Genomic_DNA"/>
</dbReference>
<organism evidence="7 8">
    <name type="scientific">Acidianus manzaensis</name>
    <dbReference type="NCBI Taxonomy" id="282676"/>
    <lineage>
        <taxon>Archaea</taxon>
        <taxon>Thermoproteota</taxon>
        <taxon>Thermoprotei</taxon>
        <taxon>Sulfolobales</taxon>
        <taxon>Sulfolobaceae</taxon>
        <taxon>Acidianus</taxon>
    </lineage>
</organism>
<proteinExistence type="predicted"/>